<dbReference type="GO" id="GO:0043565">
    <property type="term" value="F:sequence-specific DNA binding"/>
    <property type="evidence" value="ECO:0007669"/>
    <property type="project" value="InterPro"/>
</dbReference>
<feature type="compositionally biased region" description="Basic and acidic residues" evidence="4">
    <location>
        <begin position="360"/>
        <end position="371"/>
    </location>
</feature>
<dbReference type="InterPro" id="IPR030456">
    <property type="entry name" value="TF_fork_head_CS_2"/>
</dbReference>
<feature type="compositionally biased region" description="Acidic residues" evidence="4">
    <location>
        <begin position="300"/>
        <end position="316"/>
    </location>
</feature>
<evidence type="ECO:0000256" key="2">
    <source>
        <dbReference type="ARBA" id="ARBA00023242"/>
    </source>
</evidence>
<feature type="compositionally biased region" description="Low complexity" evidence="4">
    <location>
        <begin position="1233"/>
        <end position="1246"/>
    </location>
</feature>
<feature type="compositionally biased region" description="Basic and acidic residues" evidence="4">
    <location>
        <begin position="455"/>
        <end position="474"/>
    </location>
</feature>
<feature type="region of interest" description="Disordered" evidence="4">
    <location>
        <begin position="1132"/>
        <end position="1192"/>
    </location>
</feature>
<dbReference type="PANTHER" id="PTHR21712:SF29">
    <property type="entry name" value="PRE-RRNA-PROCESSING PROTEIN FHL1"/>
    <property type="match status" value="1"/>
</dbReference>
<dbReference type="InParanoid" id="A0A066WPX1"/>
<dbReference type="InterPro" id="IPR001766">
    <property type="entry name" value="Fork_head_dom"/>
</dbReference>
<feature type="region of interest" description="Disordered" evidence="4">
    <location>
        <begin position="354"/>
        <end position="578"/>
    </location>
</feature>
<keyword evidence="2 3" id="KW-0539">Nucleus</keyword>
<feature type="compositionally biased region" description="Low complexity" evidence="4">
    <location>
        <begin position="1045"/>
        <end position="1055"/>
    </location>
</feature>
<dbReference type="InterPro" id="IPR045178">
    <property type="entry name" value="Fhl1/FHA1"/>
</dbReference>
<feature type="region of interest" description="Disordered" evidence="4">
    <location>
        <begin position="167"/>
        <end position="191"/>
    </location>
</feature>
<dbReference type="RefSeq" id="XP_013245893.1">
    <property type="nucleotide sequence ID" value="XM_013390439.1"/>
</dbReference>
<dbReference type="PANTHER" id="PTHR21712">
    <property type="entry name" value="PRE-RRNA-PROCESSING PROTEIN FHL1"/>
    <property type="match status" value="1"/>
</dbReference>
<dbReference type="STRING" id="1037660.A0A066WPX1"/>
<dbReference type="SMART" id="SM00339">
    <property type="entry name" value="FH"/>
    <property type="match status" value="1"/>
</dbReference>
<evidence type="ECO:0000256" key="4">
    <source>
        <dbReference type="SAM" id="MobiDB-lite"/>
    </source>
</evidence>
<dbReference type="InterPro" id="IPR036388">
    <property type="entry name" value="WH-like_DNA-bd_sf"/>
</dbReference>
<dbReference type="Gene3D" id="2.60.200.20">
    <property type="match status" value="1"/>
</dbReference>
<feature type="compositionally biased region" description="Low complexity" evidence="4">
    <location>
        <begin position="538"/>
        <end position="563"/>
    </location>
</feature>
<feature type="region of interest" description="Disordered" evidence="4">
    <location>
        <begin position="769"/>
        <end position="857"/>
    </location>
</feature>
<sequence>MQASTSAVKLEHVDASSISPTASAPAADANACSAPAADCDVNMADGDGVDGGKGVAEGNSGAAPEEHAQLLTSLAQEEHRNATDAGNLPKQELFAGNGADPAPLPKPGTATDFIEEKNWPGQEDHVFPGTAGAVQPHDDGPIQAYAKLEFPGFSYYIQTLDVLIGRRPGSAPPPSEGGQVHITGQRPEGQVDVDLGPLKSISRNHARIFYSPPGLPLPGETISFRGYGPGHAPSEGTFVLEVLGRNGAFVDDVYLDRGVCVPLSKRTKVQIAERVFYFVLPPPIAPEEEEDSDSLSTSSSDEEMDDEEETQSEESGDLSLSDGELEEEEASDDKKIVKGGKEAVNAKLKFKLKKASAVKVKTEPGADDARVGVKGGRGKGKGKGTEGKNQTAEEPVSSESKAAANGKKKAALSAPTPAWTNGVGVAGRKRKRGEAEEAKSPALKVGEPIGIEAFEAARRKAAREQRKSADRASVDPDGDAQMDQGDADEKAPTGGKGKAKAKGKGKSATETHASAQSNMNDAASASTETKEETLISNTTAHPSAPPASTSATTSMTPATASPSVSNHLATSSSSAVPVSGIPSTAVVPGLPVFPPIPRLDIPFPPGTTPEQQAALRAAAHAHLIEQAKAHAAAQAAARHAAALNGQAPGVQVPGTPHLQDADHRPQMSNNALIIAALTSEEASAKGDKMTLQEVYEWLGRKWPWFARNSRSNGKDWQSAVRHAIASSKDIEKVQRRDDEPGKGVFYAMASSPPGMKAREERLAQMAAEGALAAGSPPRQPAGSAMKLPPARMNNQPRLPPATPHRGYPGVSMAPQVRPAAPLPGQPPRPVQVPPYTPGFQAVPPPRPPPVAPAASPLAAAPASRGPVLTKAPAPTGAAAPAGSPVSRIPIVVGQAPPAALASQAQKPKPAPGSIESLLDGQPIVHHEGKLYLNPAVFGHLTINEVHRIEGLGIQVALKELQAYLVTHLKEKLKARQAAKKRATSGSTSPGPSAAGSPPAASPPGVTVVRPSPSTVAPQAVAARPPAGATMTPRPPPAGVPPPPAGASKSAPAANTAQNPALAALPKTLASHPEAASLIALLKKQQAEGGGQLELSKLTPGQIQLLKLANELSAKAKAEALANAAAHRAAAAGVRPPPSGLVPAPVRTPAPGSVRPPPLQAGAAGLPPAVVRPSAASVRPPAPPGSAPSGATVVRPAAPSVRLPVATQQRPPVAFAPATAFVPTPVTAAVSPQTGLTPTPTVTHAPTLAPPAAAPKLPPAQVASPVPPAATTAKEAASSSSGSPTPS</sequence>
<feature type="compositionally biased region" description="Pro residues" evidence="4">
    <location>
        <begin position="820"/>
        <end position="851"/>
    </location>
</feature>
<dbReference type="CDD" id="cd22701">
    <property type="entry name" value="FHA_FKH1-like"/>
    <property type="match status" value="1"/>
</dbReference>
<protein>
    <recommendedName>
        <fullName evidence="9">Fork-head domain-containing protein</fullName>
    </recommendedName>
</protein>
<dbReference type="InterPro" id="IPR000253">
    <property type="entry name" value="FHA_dom"/>
</dbReference>
<reference evidence="7 8" key="1">
    <citation type="submission" date="2014-05" db="EMBL/GenBank/DDBJ databases">
        <title>Draft genome sequence of a rare smut relative, Tilletiaria anomala UBC 951.</title>
        <authorList>
            <consortium name="DOE Joint Genome Institute"/>
            <person name="Toome M."/>
            <person name="Kuo A."/>
            <person name="Henrissat B."/>
            <person name="Lipzen A."/>
            <person name="Tritt A."/>
            <person name="Yoshinaga Y."/>
            <person name="Zane M."/>
            <person name="Barry K."/>
            <person name="Grigoriev I.V."/>
            <person name="Spatafora J.W."/>
            <person name="Aimea M.C."/>
        </authorList>
    </citation>
    <scope>NUCLEOTIDE SEQUENCE [LARGE SCALE GENOMIC DNA]</scope>
    <source>
        <strain evidence="7 8">UBC 951</strain>
    </source>
</reference>
<dbReference type="GO" id="GO:0005634">
    <property type="term" value="C:nucleus"/>
    <property type="evidence" value="ECO:0007669"/>
    <property type="project" value="UniProtKB-SubCell"/>
</dbReference>
<keyword evidence="1 3" id="KW-0238">DNA-binding</keyword>
<dbReference type="GeneID" id="25263560"/>
<evidence type="ECO:0000313" key="8">
    <source>
        <dbReference type="Proteomes" id="UP000027361"/>
    </source>
</evidence>
<keyword evidence="8" id="KW-1185">Reference proteome</keyword>
<dbReference type="OrthoDB" id="5954824at2759"/>
<dbReference type="Proteomes" id="UP000027361">
    <property type="component" value="Unassembled WGS sequence"/>
</dbReference>
<dbReference type="Gene3D" id="1.10.10.10">
    <property type="entry name" value="Winged helix-like DNA-binding domain superfamily/Winged helix DNA-binding domain"/>
    <property type="match status" value="1"/>
</dbReference>
<feature type="compositionally biased region" description="Low complexity" evidence="4">
    <location>
        <begin position="1159"/>
        <end position="1178"/>
    </location>
</feature>
<dbReference type="SMART" id="SM00240">
    <property type="entry name" value="FHA"/>
    <property type="match status" value="1"/>
</dbReference>
<dbReference type="HOGENOM" id="CLU_262644_0_0_1"/>
<dbReference type="InterPro" id="IPR036390">
    <property type="entry name" value="WH_DNA-bd_sf"/>
</dbReference>
<evidence type="ECO:0008006" key="9">
    <source>
        <dbReference type="Google" id="ProtNLM"/>
    </source>
</evidence>
<feature type="region of interest" description="Disordered" evidence="4">
    <location>
        <begin position="975"/>
        <end position="1055"/>
    </location>
</feature>
<evidence type="ECO:0000259" key="6">
    <source>
        <dbReference type="PROSITE" id="PS50039"/>
    </source>
</evidence>
<evidence type="ECO:0000313" key="7">
    <source>
        <dbReference type="EMBL" id="KDN53054.1"/>
    </source>
</evidence>
<proteinExistence type="predicted"/>
<dbReference type="PROSITE" id="PS00658">
    <property type="entry name" value="FORK_HEAD_2"/>
    <property type="match status" value="1"/>
</dbReference>
<dbReference type="SUPFAM" id="SSF46785">
    <property type="entry name" value="Winged helix' DNA-binding domain"/>
    <property type="match status" value="1"/>
</dbReference>
<feature type="compositionally biased region" description="Low complexity" evidence="4">
    <location>
        <begin position="983"/>
        <end position="1004"/>
    </location>
</feature>
<dbReference type="EMBL" id="JMSN01000004">
    <property type="protein sequence ID" value="KDN53054.1"/>
    <property type="molecule type" value="Genomic_DNA"/>
</dbReference>
<feature type="compositionally biased region" description="Pro residues" evidence="4">
    <location>
        <begin position="1032"/>
        <end position="1044"/>
    </location>
</feature>
<dbReference type="Pfam" id="PF00250">
    <property type="entry name" value="Forkhead"/>
    <property type="match status" value="1"/>
</dbReference>
<feature type="region of interest" description="Disordered" evidence="4">
    <location>
        <begin position="1233"/>
        <end position="1286"/>
    </location>
</feature>
<comment type="subcellular location">
    <subcellularLocation>
        <location evidence="3">Nucleus</location>
    </subcellularLocation>
</comment>
<organism evidence="7 8">
    <name type="scientific">Tilletiaria anomala (strain ATCC 24038 / CBS 436.72 / UBC 951)</name>
    <dbReference type="NCBI Taxonomy" id="1037660"/>
    <lineage>
        <taxon>Eukaryota</taxon>
        <taxon>Fungi</taxon>
        <taxon>Dikarya</taxon>
        <taxon>Basidiomycota</taxon>
        <taxon>Ustilaginomycotina</taxon>
        <taxon>Exobasidiomycetes</taxon>
        <taxon>Georgefischeriales</taxon>
        <taxon>Tilletiariaceae</taxon>
        <taxon>Tilletiaria</taxon>
    </lineage>
</organism>
<gene>
    <name evidence="7" type="ORF">K437DRAFT_253379</name>
</gene>
<comment type="caution">
    <text evidence="7">The sequence shown here is derived from an EMBL/GenBank/DDBJ whole genome shotgun (WGS) entry which is preliminary data.</text>
</comment>
<dbReference type="GO" id="GO:0003700">
    <property type="term" value="F:DNA-binding transcription factor activity"/>
    <property type="evidence" value="ECO:0007669"/>
    <property type="project" value="InterPro"/>
</dbReference>
<accession>A0A066WPX1</accession>
<dbReference type="SUPFAM" id="SSF49879">
    <property type="entry name" value="SMAD/FHA domain"/>
    <property type="match status" value="1"/>
</dbReference>
<dbReference type="OMA" id="WFKRNGR"/>
<feature type="region of interest" description="Disordered" evidence="4">
    <location>
        <begin position="283"/>
        <end position="337"/>
    </location>
</feature>
<feature type="compositionally biased region" description="Low complexity" evidence="4">
    <location>
        <begin position="1258"/>
        <end position="1286"/>
    </location>
</feature>
<evidence type="ECO:0000259" key="5">
    <source>
        <dbReference type="PROSITE" id="PS50006"/>
    </source>
</evidence>
<feature type="compositionally biased region" description="Pro residues" evidence="4">
    <location>
        <begin position="1247"/>
        <end position="1257"/>
    </location>
</feature>
<dbReference type="InterPro" id="IPR008984">
    <property type="entry name" value="SMAD_FHA_dom_sf"/>
</dbReference>
<evidence type="ECO:0000256" key="1">
    <source>
        <dbReference type="ARBA" id="ARBA00023125"/>
    </source>
</evidence>
<evidence type="ECO:0000256" key="3">
    <source>
        <dbReference type="PROSITE-ProRule" id="PRU00089"/>
    </source>
</evidence>
<dbReference type="PROSITE" id="PS50006">
    <property type="entry name" value="FHA_DOMAIN"/>
    <property type="match status" value="1"/>
</dbReference>
<feature type="domain" description="Fork-head" evidence="6">
    <location>
        <begin position="664"/>
        <end position="748"/>
    </location>
</feature>
<feature type="domain" description="FHA" evidence="5">
    <location>
        <begin position="162"/>
        <end position="255"/>
    </location>
</feature>
<feature type="compositionally biased region" description="Polar residues" evidence="4">
    <location>
        <begin position="564"/>
        <end position="576"/>
    </location>
</feature>
<name>A0A066WPX1_TILAU</name>
<dbReference type="PROSITE" id="PS50039">
    <property type="entry name" value="FORK_HEAD_3"/>
    <property type="match status" value="1"/>
</dbReference>
<feature type="compositionally biased region" description="Low complexity" evidence="4">
    <location>
        <begin position="1016"/>
        <end position="1028"/>
    </location>
</feature>
<dbReference type="GO" id="GO:0060962">
    <property type="term" value="P:regulation of ribosomal protein gene transcription by RNA polymerase II"/>
    <property type="evidence" value="ECO:0007669"/>
    <property type="project" value="InterPro"/>
</dbReference>
<feature type="DNA-binding region" description="Fork-head" evidence="3">
    <location>
        <begin position="664"/>
        <end position="748"/>
    </location>
</feature>
<feature type="compositionally biased region" description="Polar residues" evidence="4">
    <location>
        <begin position="508"/>
        <end position="527"/>
    </location>
</feature>